<evidence type="ECO:0000313" key="2">
    <source>
        <dbReference type="EMBL" id="QHS98705.1"/>
    </source>
</evidence>
<proteinExistence type="predicted"/>
<name>A0A6C0C1Z0_9ZZZZ</name>
<keyword evidence="1" id="KW-1133">Transmembrane helix</keyword>
<evidence type="ECO:0000256" key="1">
    <source>
        <dbReference type="SAM" id="Phobius"/>
    </source>
</evidence>
<dbReference type="AlphaFoldDB" id="A0A6C0C1Z0"/>
<reference evidence="2" key="1">
    <citation type="journal article" date="2020" name="Nature">
        <title>Giant virus diversity and host interactions through global metagenomics.</title>
        <authorList>
            <person name="Schulz F."/>
            <person name="Roux S."/>
            <person name="Paez-Espino D."/>
            <person name="Jungbluth S."/>
            <person name="Walsh D.A."/>
            <person name="Denef V.J."/>
            <person name="McMahon K.D."/>
            <person name="Konstantinidis K.T."/>
            <person name="Eloe-Fadrosh E.A."/>
            <person name="Kyrpides N.C."/>
            <person name="Woyke T."/>
        </authorList>
    </citation>
    <scope>NUCLEOTIDE SEQUENCE</scope>
    <source>
        <strain evidence="2">GVMAG-M-3300020185-18</strain>
    </source>
</reference>
<organism evidence="2">
    <name type="scientific">viral metagenome</name>
    <dbReference type="NCBI Taxonomy" id="1070528"/>
    <lineage>
        <taxon>unclassified sequences</taxon>
        <taxon>metagenomes</taxon>
        <taxon>organismal metagenomes</taxon>
    </lineage>
</organism>
<protein>
    <submittedName>
        <fullName evidence="2">Uncharacterized protein</fullName>
    </submittedName>
</protein>
<dbReference type="Pfam" id="PF19059">
    <property type="entry name" value="DUF5755"/>
    <property type="match status" value="1"/>
</dbReference>
<dbReference type="EMBL" id="MN739321">
    <property type="protein sequence ID" value="QHS98705.1"/>
    <property type="molecule type" value="Genomic_DNA"/>
</dbReference>
<dbReference type="InterPro" id="IPR043929">
    <property type="entry name" value="DUF5755"/>
</dbReference>
<keyword evidence="1" id="KW-0472">Membrane</keyword>
<feature type="transmembrane region" description="Helical" evidence="1">
    <location>
        <begin position="12"/>
        <end position="33"/>
    </location>
</feature>
<accession>A0A6C0C1Z0</accession>
<keyword evidence="1" id="KW-0812">Transmembrane</keyword>
<sequence>MGRKKCPPGVLCIENITLIFLIAIICLGIYLFFRQNNKSNLNIFHTMRQPHSMPHTGFNFNIPSNVLQNPFVPPMRDGNYFPTNSSDPRGIPINIRTRGFESSYRQVGILTRSNGNETILPLMGRPLDNARGKWQFYTMSDKHMSVKLPVSKNGRSCTGEYGCNDLYNGDNVYVEGYNDAFKVTIYENNTPAYIPYV</sequence>